<sequence length="592" mass="67044">MKNKKYWWMMLFILLFSTLLVACGNDEEEETTADNNNDPVETEDPQDNEPSTSRLTGAIHSAPTGLFNPIFYTETYENNILSFTHEALVSQNNNLEFIPQLAKDWETNEDQTEITFFLEEDVTWHDGEPFTAHDVVFTYKTIADPEYGPAGGVRTNFVEPLLGYEAYSSGETDEFVGVTADDDHTVTFHFEAPNVNPLYYSSFSIIPEHIFSDIAVADMPSASATLDPGEVIGTGPFAFTDMVEREQYILTSYENYWQGQPKIDEIVWRVVNHSVMTGLLQTGEVDFIADPEGIAAADYETVEGFGNITIVEQADFGYQLMGFKLNHRTSEDVENGVIDPDNWVENEKVADPLVRQAIAQAINRPGFVNGLLYGRGEVINSPIAPQFWAYTDDVNQNEYNPEAAMALLDEAGYVDVTGDGFRETPDGEEWVLNLDYPQGNELRERSAPIIQENLQEVGININLRQPKEFSAYAEELENDDNDMDLYLIGWSLSSTDPDPSGLWNTTAAYNFSRWNNPESVELLQKALAAPEAFEQDYRTAVYHDWQNLFTEDLPAVILYAQNKLYAYNDRLNGVDPLPYSFINNPHEWWIEE</sequence>
<feature type="signal peptide" evidence="5">
    <location>
        <begin position="1"/>
        <end position="22"/>
    </location>
</feature>
<dbReference type="PANTHER" id="PTHR30290:SF9">
    <property type="entry name" value="OLIGOPEPTIDE-BINDING PROTEIN APPA"/>
    <property type="match status" value="1"/>
</dbReference>
<organism evidence="7 8">
    <name type="scientific">Natronobacillus azotifigens</name>
    <dbReference type="NCBI Taxonomy" id="472978"/>
    <lineage>
        <taxon>Bacteria</taxon>
        <taxon>Bacillati</taxon>
        <taxon>Bacillota</taxon>
        <taxon>Bacilli</taxon>
        <taxon>Bacillales</taxon>
        <taxon>Bacillaceae</taxon>
        <taxon>Natronobacillus</taxon>
    </lineage>
</organism>
<dbReference type="Gene3D" id="3.40.190.10">
    <property type="entry name" value="Periplasmic binding protein-like II"/>
    <property type="match status" value="1"/>
</dbReference>
<evidence type="ECO:0000259" key="6">
    <source>
        <dbReference type="Pfam" id="PF00496"/>
    </source>
</evidence>
<feature type="chain" id="PRO_5039952444" evidence="5">
    <location>
        <begin position="23"/>
        <end position="592"/>
    </location>
</feature>
<dbReference type="InterPro" id="IPR000914">
    <property type="entry name" value="SBP_5_dom"/>
</dbReference>
<evidence type="ECO:0000256" key="5">
    <source>
        <dbReference type="SAM" id="SignalP"/>
    </source>
</evidence>
<dbReference type="Pfam" id="PF00496">
    <property type="entry name" value="SBP_bac_5"/>
    <property type="match status" value="1"/>
</dbReference>
<dbReference type="GO" id="GO:0043190">
    <property type="term" value="C:ATP-binding cassette (ABC) transporter complex"/>
    <property type="evidence" value="ECO:0007669"/>
    <property type="project" value="InterPro"/>
</dbReference>
<feature type="region of interest" description="Disordered" evidence="4">
    <location>
        <begin position="27"/>
        <end position="59"/>
    </location>
</feature>
<dbReference type="CDD" id="cd08514">
    <property type="entry name" value="PBP2_AppA_like"/>
    <property type="match status" value="1"/>
</dbReference>
<dbReference type="Gene3D" id="3.10.105.10">
    <property type="entry name" value="Dipeptide-binding Protein, Domain 3"/>
    <property type="match status" value="1"/>
</dbReference>
<evidence type="ECO:0000256" key="3">
    <source>
        <dbReference type="ARBA" id="ARBA00022729"/>
    </source>
</evidence>
<keyword evidence="3 5" id="KW-0732">Signal</keyword>
<comment type="similarity">
    <text evidence="1">Belongs to the bacterial solute-binding protein 5 family.</text>
</comment>
<dbReference type="Gene3D" id="3.90.76.10">
    <property type="entry name" value="Dipeptide-binding Protein, Domain 1"/>
    <property type="match status" value="1"/>
</dbReference>
<feature type="domain" description="Solute-binding protein family 5" evidence="6">
    <location>
        <begin position="96"/>
        <end position="502"/>
    </location>
</feature>
<dbReference type="PANTHER" id="PTHR30290">
    <property type="entry name" value="PERIPLASMIC BINDING COMPONENT OF ABC TRANSPORTER"/>
    <property type="match status" value="1"/>
</dbReference>
<evidence type="ECO:0000313" key="8">
    <source>
        <dbReference type="Proteomes" id="UP001084197"/>
    </source>
</evidence>
<dbReference type="GO" id="GO:0042597">
    <property type="term" value="C:periplasmic space"/>
    <property type="evidence" value="ECO:0007669"/>
    <property type="project" value="UniProtKB-ARBA"/>
</dbReference>
<dbReference type="GO" id="GO:1904680">
    <property type="term" value="F:peptide transmembrane transporter activity"/>
    <property type="evidence" value="ECO:0007669"/>
    <property type="project" value="TreeGrafter"/>
</dbReference>
<evidence type="ECO:0000256" key="4">
    <source>
        <dbReference type="SAM" id="MobiDB-lite"/>
    </source>
</evidence>
<dbReference type="PIRSF" id="PIRSF002741">
    <property type="entry name" value="MppA"/>
    <property type="match status" value="1"/>
</dbReference>
<dbReference type="AlphaFoldDB" id="A0A9J6R8N3"/>
<evidence type="ECO:0000256" key="2">
    <source>
        <dbReference type="ARBA" id="ARBA00022448"/>
    </source>
</evidence>
<dbReference type="RefSeq" id="WP_268778411.1">
    <property type="nucleotide sequence ID" value="NZ_JAPRAT010000001.1"/>
</dbReference>
<dbReference type="InterPro" id="IPR039424">
    <property type="entry name" value="SBP_5"/>
</dbReference>
<dbReference type="PROSITE" id="PS51257">
    <property type="entry name" value="PROKAR_LIPOPROTEIN"/>
    <property type="match status" value="1"/>
</dbReference>
<protein>
    <submittedName>
        <fullName evidence="7">Peptide-binding protein</fullName>
    </submittedName>
</protein>
<keyword evidence="2" id="KW-0813">Transport</keyword>
<name>A0A9J6R8N3_9BACI</name>
<gene>
    <name evidence="7" type="ORF">OWO01_00260</name>
</gene>
<accession>A0A9J6R8N3</accession>
<dbReference type="InterPro" id="IPR030678">
    <property type="entry name" value="Peptide/Ni-bd"/>
</dbReference>
<proteinExistence type="inferred from homology"/>
<comment type="caution">
    <text evidence="7">The sequence shown here is derived from an EMBL/GenBank/DDBJ whole genome shotgun (WGS) entry which is preliminary data.</text>
</comment>
<evidence type="ECO:0000313" key="7">
    <source>
        <dbReference type="EMBL" id="MCZ0701641.1"/>
    </source>
</evidence>
<evidence type="ECO:0000256" key="1">
    <source>
        <dbReference type="ARBA" id="ARBA00005695"/>
    </source>
</evidence>
<dbReference type="SUPFAM" id="SSF53850">
    <property type="entry name" value="Periplasmic binding protein-like II"/>
    <property type="match status" value="1"/>
</dbReference>
<reference evidence="7" key="1">
    <citation type="submission" date="2022-11" db="EMBL/GenBank/DDBJ databases">
        <title>WGS of Natronobacillus azotifigens 24KS-1, an anaerobic diazotrophic haloalkaliphile from soda-rich habitats.</title>
        <authorList>
            <person name="Sorokin D.Y."/>
            <person name="Merkel A.Y."/>
        </authorList>
    </citation>
    <scope>NUCLEOTIDE SEQUENCE</scope>
    <source>
        <strain evidence="7">24KS-1</strain>
    </source>
</reference>
<dbReference type="GO" id="GO:0015833">
    <property type="term" value="P:peptide transport"/>
    <property type="evidence" value="ECO:0007669"/>
    <property type="project" value="TreeGrafter"/>
</dbReference>
<dbReference type="Proteomes" id="UP001084197">
    <property type="component" value="Unassembled WGS sequence"/>
</dbReference>
<keyword evidence="8" id="KW-1185">Reference proteome</keyword>
<dbReference type="EMBL" id="JAPRAT010000001">
    <property type="protein sequence ID" value="MCZ0701641.1"/>
    <property type="molecule type" value="Genomic_DNA"/>
</dbReference>